<feature type="domain" description="ZAD" evidence="3">
    <location>
        <begin position="34"/>
        <end position="106"/>
    </location>
</feature>
<name>A0A4Y0BM06_ANOFN</name>
<sequence length="357" mass="39827">MSGPSSMQYTKTNDMSTAPVILLNGLPVKTTYMANCRLCLGTNFGDKSTTIVDERFGVMLSNIFPFPIPNQIGLPMNVCSKCRKGVELFFRYSNKVRMNQKKLEETFIPIDCEQTANIGSVPPGRFQQVVPDTNRVQEVSNIVEITSDDEFQKETNDDKLLDVDMQCEPVTDSGQFNHDPLLQPSSYDATQMHFVAVPDLAKKLVCSEIPKRNKKRSKKSVAQAPLVIEIISLSDEEGEESAQTDRKGKQKQYATQNQHPPVKAQTSGRTSSQTKPSTSTVHNINNVDKAIDSLASSVTMVYYEADINEGMDEATTSTLVEKDVKTAPTSKRNMRSTVKESNAKRKTQELKNVRRSR</sequence>
<dbReference type="VEuPathDB" id="VectorBase:AFUN021663"/>
<feature type="compositionally biased region" description="Basic and acidic residues" evidence="2">
    <location>
        <begin position="337"/>
        <end position="357"/>
    </location>
</feature>
<dbReference type="SUPFAM" id="SSF57716">
    <property type="entry name" value="Glucocorticoid receptor-like (DNA-binding domain)"/>
    <property type="match status" value="1"/>
</dbReference>
<feature type="region of interest" description="Disordered" evidence="2">
    <location>
        <begin position="236"/>
        <end position="284"/>
    </location>
</feature>
<protein>
    <submittedName>
        <fullName evidence="4">Zf-AD domain-containing protein</fullName>
    </submittedName>
</protein>
<evidence type="ECO:0000313" key="4">
    <source>
        <dbReference type="EnsemblMetazoa" id="AFUN021663-PA"/>
    </source>
</evidence>
<feature type="region of interest" description="Disordered" evidence="2">
    <location>
        <begin position="318"/>
        <end position="357"/>
    </location>
</feature>
<dbReference type="Pfam" id="PF07776">
    <property type="entry name" value="zf-AD"/>
    <property type="match status" value="1"/>
</dbReference>
<evidence type="ECO:0000256" key="1">
    <source>
        <dbReference type="PROSITE-ProRule" id="PRU01263"/>
    </source>
</evidence>
<feature type="binding site" evidence="1">
    <location>
        <position position="79"/>
    </location>
    <ligand>
        <name>Zn(2+)</name>
        <dbReference type="ChEBI" id="CHEBI:29105"/>
    </ligand>
</feature>
<dbReference type="Gene3D" id="3.40.1800.20">
    <property type="match status" value="1"/>
</dbReference>
<feature type="compositionally biased region" description="Polar residues" evidence="2">
    <location>
        <begin position="252"/>
        <end position="284"/>
    </location>
</feature>
<accession>A0A4Y0BM06</accession>
<dbReference type="EnsemblMetazoa" id="AFUN021663-RA">
    <property type="protein sequence ID" value="AFUN021663-PA"/>
    <property type="gene ID" value="AFUN021663"/>
</dbReference>
<proteinExistence type="predicted"/>
<feature type="compositionally biased region" description="Polar residues" evidence="2">
    <location>
        <begin position="327"/>
        <end position="336"/>
    </location>
</feature>
<reference evidence="4" key="1">
    <citation type="submission" date="2020-05" db="UniProtKB">
        <authorList>
            <consortium name="EnsemblMetazoa"/>
        </authorList>
    </citation>
    <scope>IDENTIFICATION</scope>
    <source>
        <strain evidence="4">FUMOZ</strain>
    </source>
</reference>
<organism evidence="4">
    <name type="scientific">Anopheles funestus</name>
    <name type="common">African malaria mosquito</name>
    <dbReference type="NCBI Taxonomy" id="62324"/>
    <lineage>
        <taxon>Eukaryota</taxon>
        <taxon>Metazoa</taxon>
        <taxon>Ecdysozoa</taxon>
        <taxon>Arthropoda</taxon>
        <taxon>Hexapoda</taxon>
        <taxon>Insecta</taxon>
        <taxon>Pterygota</taxon>
        <taxon>Neoptera</taxon>
        <taxon>Endopterygota</taxon>
        <taxon>Diptera</taxon>
        <taxon>Nematocera</taxon>
        <taxon>Culicoidea</taxon>
        <taxon>Culicidae</taxon>
        <taxon>Anophelinae</taxon>
        <taxon>Anopheles</taxon>
    </lineage>
</organism>
<feature type="binding site" evidence="1">
    <location>
        <position position="39"/>
    </location>
    <ligand>
        <name>Zn(2+)</name>
        <dbReference type="ChEBI" id="CHEBI:29105"/>
    </ligand>
</feature>
<evidence type="ECO:0000256" key="2">
    <source>
        <dbReference type="SAM" id="MobiDB-lite"/>
    </source>
</evidence>
<dbReference type="InterPro" id="IPR012934">
    <property type="entry name" value="Znf_AD"/>
</dbReference>
<feature type="binding site" evidence="1">
    <location>
        <position position="82"/>
    </location>
    <ligand>
        <name>Zn(2+)</name>
        <dbReference type="ChEBI" id="CHEBI:29105"/>
    </ligand>
</feature>
<keyword evidence="1" id="KW-0479">Metal-binding</keyword>
<keyword evidence="1" id="KW-0863">Zinc-finger</keyword>
<dbReference type="PROSITE" id="PS51915">
    <property type="entry name" value="ZAD"/>
    <property type="match status" value="1"/>
</dbReference>
<dbReference type="GO" id="GO:0008270">
    <property type="term" value="F:zinc ion binding"/>
    <property type="evidence" value="ECO:0007669"/>
    <property type="project" value="UniProtKB-UniRule"/>
</dbReference>
<dbReference type="GO" id="GO:0005634">
    <property type="term" value="C:nucleus"/>
    <property type="evidence" value="ECO:0007669"/>
    <property type="project" value="InterPro"/>
</dbReference>
<evidence type="ECO:0000259" key="3">
    <source>
        <dbReference type="PROSITE" id="PS51915"/>
    </source>
</evidence>
<dbReference type="VEuPathDB" id="VectorBase:AFUN2_009329"/>
<dbReference type="AlphaFoldDB" id="A0A4Y0BM06"/>
<dbReference type="SMART" id="SM00868">
    <property type="entry name" value="zf-AD"/>
    <property type="match status" value="1"/>
</dbReference>
<feature type="binding site" evidence="1">
    <location>
        <position position="36"/>
    </location>
    <ligand>
        <name>Zn(2+)</name>
        <dbReference type="ChEBI" id="CHEBI:29105"/>
    </ligand>
</feature>
<keyword evidence="1" id="KW-0862">Zinc</keyword>